<gene>
    <name evidence="2" type="ORF">LAWI1_G005913</name>
</gene>
<feature type="compositionally biased region" description="Basic and acidic residues" evidence="1">
    <location>
        <begin position="336"/>
        <end position="349"/>
    </location>
</feature>
<feature type="compositionally biased region" description="Low complexity" evidence="1">
    <location>
        <begin position="119"/>
        <end position="128"/>
    </location>
</feature>
<comment type="caution">
    <text evidence="2">The sequence shown here is derived from an EMBL/GenBank/DDBJ whole genome shotgun (WGS) entry which is preliminary data.</text>
</comment>
<dbReference type="Proteomes" id="UP000315522">
    <property type="component" value="Unassembled WGS sequence"/>
</dbReference>
<sequence>MPLCDYEELTKTLIENFNLLADEVQLLSDRKIILEHKLNYAHSQYQLLADKYAPSDLEISSTLAKLHLPPDLQVTTPDPAGFVPLPHRRQRTSKQQTAVAIRDGRKAAQLLSGFGGTTGSTSISGTSSNVRLSPRRTSLSTVLEQDFTVPGKKSSLLCPFARPTKPPSTMVSGRPLTPSDAKDPTPHHSADPICAAMYAETMSSPPPSATGSAAKCPIRFLDQHSPEEVARYFETHKHEIPRSHEVCVKRYQRNENDIRKLDAKYGNLVSMIQGLGQTHQPMLPSDLQAQAENMELERTSNERVENWANAVSADGVGTEEDPVENREEDAVEEDDRESRFDRPLKEVRVGESPSRPWGIRVPIFDPPPEQRPVSPPPAPVSAEHIPKPAGKCPFGHGQGSLEDPPLIQESPQAKEQEERPTGKCPFGHGQEAQPGSERVEQQGRPAGQCPMDHRQKAKDTEQTPPIVQTQPTFIQTPEVPRVAGGNAPQMIFTGPVFIGYPMEQAMAFMQQYNKGAL</sequence>
<feature type="compositionally biased region" description="Pro residues" evidence="1">
    <location>
        <begin position="364"/>
        <end position="379"/>
    </location>
</feature>
<dbReference type="AlphaFoldDB" id="A0A559M5Y2"/>
<evidence type="ECO:0000256" key="1">
    <source>
        <dbReference type="SAM" id="MobiDB-lite"/>
    </source>
</evidence>
<feature type="region of interest" description="Disordered" evidence="1">
    <location>
        <begin position="113"/>
        <end position="137"/>
    </location>
</feature>
<evidence type="ECO:0000313" key="3">
    <source>
        <dbReference type="Proteomes" id="UP000315522"/>
    </source>
</evidence>
<dbReference type="EMBL" id="QGML01001774">
    <property type="protein sequence ID" value="TVY88367.1"/>
    <property type="molecule type" value="Genomic_DNA"/>
</dbReference>
<reference evidence="2 3" key="1">
    <citation type="submission" date="2018-05" db="EMBL/GenBank/DDBJ databases">
        <title>Genome sequencing and assembly of the regulated plant pathogen Lachnellula willkommii and related sister species for the development of diagnostic species identification markers.</title>
        <authorList>
            <person name="Giroux E."/>
            <person name="Bilodeau G."/>
        </authorList>
    </citation>
    <scope>NUCLEOTIDE SEQUENCE [LARGE SCALE GENOMIC DNA]</scope>
    <source>
        <strain evidence="2 3">CBS 172.35</strain>
    </source>
</reference>
<name>A0A559M5Y2_9HELO</name>
<feature type="compositionally biased region" description="Basic and acidic residues" evidence="1">
    <location>
        <begin position="412"/>
        <end position="421"/>
    </location>
</feature>
<feature type="compositionally biased region" description="Acidic residues" evidence="1">
    <location>
        <begin position="317"/>
        <end position="335"/>
    </location>
</feature>
<accession>A0A559M5Y2</accession>
<organism evidence="2 3">
    <name type="scientific">Lachnellula willkommii</name>
    <dbReference type="NCBI Taxonomy" id="215461"/>
    <lineage>
        <taxon>Eukaryota</taxon>
        <taxon>Fungi</taxon>
        <taxon>Dikarya</taxon>
        <taxon>Ascomycota</taxon>
        <taxon>Pezizomycotina</taxon>
        <taxon>Leotiomycetes</taxon>
        <taxon>Helotiales</taxon>
        <taxon>Lachnaceae</taxon>
        <taxon>Lachnellula</taxon>
    </lineage>
</organism>
<feature type="region of interest" description="Disordered" evidence="1">
    <location>
        <begin position="311"/>
        <end position="465"/>
    </location>
</feature>
<proteinExistence type="predicted"/>
<feature type="region of interest" description="Disordered" evidence="1">
    <location>
        <begin position="158"/>
        <end position="188"/>
    </location>
</feature>
<feature type="compositionally biased region" description="Basic and acidic residues" evidence="1">
    <location>
        <begin position="451"/>
        <end position="461"/>
    </location>
</feature>
<evidence type="ECO:0000313" key="2">
    <source>
        <dbReference type="EMBL" id="TVY88367.1"/>
    </source>
</evidence>
<protein>
    <submittedName>
        <fullName evidence="2">Uncharacterized protein</fullName>
    </submittedName>
</protein>
<keyword evidence="3" id="KW-1185">Reference proteome</keyword>